<evidence type="ECO:0000256" key="7">
    <source>
        <dbReference type="ARBA" id="ARBA00023136"/>
    </source>
</evidence>
<protein>
    <submittedName>
        <fullName evidence="11">Grancalcin</fullName>
    </submittedName>
</protein>
<dbReference type="Proteomes" id="UP000694888">
    <property type="component" value="Unplaced"/>
</dbReference>
<evidence type="ECO:0000259" key="9">
    <source>
        <dbReference type="PROSITE" id="PS50222"/>
    </source>
</evidence>
<dbReference type="SUPFAM" id="SSF47473">
    <property type="entry name" value="EF-hand"/>
    <property type="match status" value="1"/>
</dbReference>
<reference evidence="11" key="1">
    <citation type="submission" date="2025-08" db="UniProtKB">
        <authorList>
            <consortium name="RefSeq"/>
        </authorList>
    </citation>
    <scope>IDENTIFICATION</scope>
</reference>
<evidence type="ECO:0000256" key="3">
    <source>
        <dbReference type="ARBA" id="ARBA00022490"/>
    </source>
</evidence>
<evidence type="ECO:0000256" key="5">
    <source>
        <dbReference type="ARBA" id="ARBA00022737"/>
    </source>
</evidence>
<gene>
    <name evidence="11" type="primary">LOC101847968</name>
</gene>
<keyword evidence="10" id="KW-1185">Reference proteome</keyword>
<evidence type="ECO:0000256" key="4">
    <source>
        <dbReference type="ARBA" id="ARBA00022723"/>
    </source>
</evidence>
<name>A0ABM1A383_APLCA</name>
<dbReference type="PROSITE" id="PS50222">
    <property type="entry name" value="EF_HAND_2"/>
    <property type="match status" value="1"/>
</dbReference>
<evidence type="ECO:0000256" key="8">
    <source>
        <dbReference type="SAM" id="MobiDB-lite"/>
    </source>
</evidence>
<dbReference type="InterPro" id="IPR002048">
    <property type="entry name" value="EF_hand_dom"/>
</dbReference>
<evidence type="ECO:0000256" key="1">
    <source>
        <dbReference type="ARBA" id="ARBA00004308"/>
    </source>
</evidence>
<evidence type="ECO:0000256" key="2">
    <source>
        <dbReference type="ARBA" id="ARBA00004496"/>
    </source>
</evidence>
<dbReference type="PANTHER" id="PTHR46735:SF6">
    <property type="entry name" value="EF-HAND DOMAIN-CONTAINING PROTEIN"/>
    <property type="match status" value="1"/>
</dbReference>
<feature type="domain" description="EF-hand" evidence="9">
    <location>
        <begin position="193"/>
        <end position="228"/>
    </location>
</feature>
<dbReference type="RefSeq" id="XP_012939921.1">
    <property type="nucleotide sequence ID" value="XM_013084467.2"/>
</dbReference>
<dbReference type="GeneID" id="101847968"/>
<sequence length="303" mass="35145">MSSLLKHGKKALKGYLDIDDDKHKKKGKNRQEHTMSYYGGGVNYPLGNQPFPQSQQQAPPPPYQHHGHVHPMPQPPPVPQPYQLYQQESQHYGRYGQYYTNSVFNVNAWEAYQYRQPSDLETVFRKEMEKNPENALRGAIQAEDLMNVLNNTPSIRNFYRLNWSREMCSIMIAMLDRSQDGFMQWAEFLELQQCLVAWYNVFCQHDFDRSGFIDAAELIRVIKQLFGYQIEPQTLETILKRYSRVVPPGGRCIIAFDDFVALSVRLRAYTDAFRKRDCMAHGGGETGTCSMGYDDFLRCVLCL</sequence>
<proteinExistence type="predicted"/>
<feature type="compositionally biased region" description="Basic residues" evidence="8">
    <location>
        <begin position="1"/>
        <end position="12"/>
    </location>
</feature>
<keyword evidence="6" id="KW-0106">Calcium</keyword>
<dbReference type="InterPro" id="IPR018247">
    <property type="entry name" value="EF_Hand_1_Ca_BS"/>
</dbReference>
<organism evidence="10 11">
    <name type="scientific">Aplysia californica</name>
    <name type="common">California sea hare</name>
    <dbReference type="NCBI Taxonomy" id="6500"/>
    <lineage>
        <taxon>Eukaryota</taxon>
        <taxon>Metazoa</taxon>
        <taxon>Spiralia</taxon>
        <taxon>Lophotrochozoa</taxon>
        <taxon>Mollusca</taxon>
        <taxon>Gastropoda</taxon>
        <taxon>Heterobranchia</taxon>
        <taxon>Euthyneura</taxon>
        <taxon>Tectipleura</taxon>
        <taxon>Aplysiida</taxon>
        <taxon>Aplysioidea</taxon>
        <taxon>Aplysiidae</taxon>
        <taxon>Aplysia</taxon>
    </lineage>
</organism>
<keyword evidence="3" id="KW-0963">Cytoplasm</keyword>
<comment type="subcellular location">
    <subcellularLocation>
        <location evidence="2">Cytoplasm</location>
    </subcellularLocation>
    <subcellularLocation>
        <location evidence="1">Endomembrane system</location>
    </subcellularLocation>
</comment>
<evidence type="ECO:0000313" key="11">
    <source>
        <dbReference type="RefSeq" id="XP_012939921.1"/>
    </source>
</evidence>
<evidence type="ECO:0000256" key="6">
    <source>
        <dbReference type="ARBA" id="ARBA00022837"/>
    </source>
</evidence>
<dbReference type="InterPro" id="IPR011992">
    <property type="entry name" value="EF-hand-dom_pair"/>
</dbReference>
<evidence type="ECO:0000313" key="10">
    <source>
        <dbReference type="Proteomes" id="UP000694888"/>
    </source>
</evidence>
<feature type="region of interest" description="Disordered" evidence="8">
    <location>
        <begin position="1"/>
        <end position="81"/>
    </location>
</feature>
<dbReference type="SUPFAM" id="SSF81995">
    <property type="entry name" value="beta-sandwich domain of Sec23/24"/>
    <property type="match status" value="1"/>
</dbReference>
<keyword evidence="4" id="KW-0479">Metal-binding</keyword>
<accession>A0ABM1A383</accession>
<keyword evidence="5" id="KW-0677">Repeat</keyword>
<dbReference type="PANTHER" id="PTHR46735">
    <property type="entry name" value="CALPAIN, SMALL SUBUNIT 1 A-RELATED"/>
    <property type="match status" value="1"/>
</dbReference>
<dbReference type="PROSITE" id="PS00018">
    <property type="entry name" value="EF_HAND_1"/>
    <property type="match status" value="1"/>
</dbReference>
<dbReference type="Gene3D" id="1.10.238.10">
    <property type="entry name" value="EF-hand"/>
    <property type="match status" value="1"/>
</dbReference>
<keyword evidence="7" id="KW-0472">Membrane</keyword>